<dbReference type="InterPro" id="IPR012677">
    <property type="entry name" value="Nucleotide-bd_a/b_plait_sf"/>
</dbReference>
<evidence type="ECO:0000256" key="1">
    <source>
        <dbReference type="ARBA" id="ARBA00022884"/>
    </source>
</evidence>
<dbReference type="SUPFAM" id="SSF54928">
    <property type="entry name" value="RNA-binding domain, RBD"/>
    <property type="match status" value="3"/>
</dbReference>
<feature type="domain" description="RRM" evidence="3">
    <location>
        <begin position="252"/>
        <end position="328"/>
    </location>
</feature>
<reference evidence="4 5" key="1">
    <citation type="journal article" date="2016" name="Mol. Biol. Evol.">
        <title>Comparative Genomics of Early-Diverging Mushroom-Forming Fungi Provides Insights into the Origins of Lignocellulose Decay Capabilities.</title>
        <authorList>
            <person name="Nagy L.G."/>
            <person name="Riley R."/>
            <person name="Tritt A."/>
            <person name="Adam C."/>
            <person name="Daum C."/>
            <person name="Floudas D."/>
            <person name="Sun H."/>
            <person name="Yadav J.S."/>
            <person name="Pangilinan J."/>
            <person name="Larsson K.H."/>
            <person name="Matsuura K."/>
            <person name="Barry K."/>
            <person name="Labutti K."/>
            <person name="Kuo R."/>
            <person name="Ohm R.A."/>
            <person name="Bhattacharya S.S."/>
            <person name="Shirouzu T."/>
            <person name="Yoshinaga Y."/>
            <person name="Martin F.M."/>
            <person name="Grigoriev I.V."/>
            <person name="Hibbett D.S."/>
        </authorList>
    </citation>
    <scope>NUCLEOTIDE SEQUENCE [LARGE SCALE GENOMIC DNA]</scope>
    <source>
        <strain evidence="4 5">CBS 109695</strain>
    </source>
</reference>
<dbReference type="SMART" id="SM00360">
    <property type="entry name" value="RRM"/>
    <property type="match status" value="3"/>
</dbReference>
<keyword evidence="5" id="KW-1185">Reference proteome</keyword>
<dbReference type="EMBL" id="KV417588">
    <property type="protein sequence ID" value="KZP16903.1"/>
    <property type="molecule type" value="Genomic_DNA"/>
</dbReference>
<dbReference type="InterPro" id="IPR000504">
    <property type="entry name" value="RRM_dom"/>
</dbReference>
<feature type="domain" description="RRM" evidence="3">
    <location>
        <begin position="78"/>
        <end position="157"/>
    </location>
</feature>
<dbReference type="PROSITE" id="PS50102">
    <property type="entry name" value="RRM"/>
    <property type="match status" value="3"/>
</dbReference>
<organism evidence="4 5">
    <name type="scientific">Athelia psychrophila</name>
    <dbReference type="NCBI Taxonomy" id="1759441"/>
    <lineage>
        <taxon>Eukaryota</taxon>
        <taxon>Fungi</taxon>
        <taxon>Dikarya</taxon>
        <taxon>Basidiomycota</taxon>
        <taxon>Agaricomycotina</taxon>
        <taxon>Agaricomycetes</taxon>
        <taxon>Agaricomycetidae</taxon>
        <taxon>Atheliales</taxon>
        <taxon>Atheliaceae</taxon>
        <taxon>Athelia</taxon>
    </lineage>
</organism>
<dbReference type="AlphaFoldDB" id="A0A166FKI3"/>
<evidence type="ECO:0000313" key="5">
    <source>
        <dbReference type="Proteomes" id="UP000076532"/>
    </source>
</evidence>
<dbReference type="STRING" id="436010.A0A166FKI3"/>
<evidence type="ECO:0000256" key="2">
    <source>
        <dbReference type="PROSITE-ProRule" id="PRU00176"/>
    </source>
</evidence>
<dbReference type="GO" id="GO:0003723">
    <property type="term" value="F:RNA binding"/>
    <property type="evidence" value="ECO:0007669"/>
    <property type="project" value="UniProtKB-UniRule"/>
</dbReference>
<dbReference type="Gene3D" id="3.30.70.330">
    <property type="match status" value="3"/>
</dbReference>
<keyword evidence="1 2" id="KW-0694">RNA-binding</keyword>
<evidence type="ECO:0000313" key="4">
    <source>
        <dbReference type="EMBL" id="KZP16903.1"/>
    </source>
</evidence>
<feature type="domain" description="RRM" evidence="3">
    <location>
        <begin position="168"/>
        <end position="246"/>
    </location>
</feature>
<dbReference type="CDD" id="cd00590">
    <property type="entry name" value="RRM_SF"/>
    <property type="match status" value="3"/>
</dbReference>
<name>A0A166FKI3_9AGAM</name>
<dbReference type="PANTHER" id="PTHR23236">
    <property type="entry name" value="EUKARYOTIC TRANSLATION INITIATION FACTOR 4B/4H"/>
    <property type="match status" value="1"/>
</dbReference>
<accession>A0A166FKI3</accession>
<sequence>MGSLITSTLRTQARVVFLASRARLAVGAPVAARSFGLVASRRAQNAPSFARALSSSQALGAEYVGRERKERPASPPNKTIFLGNLPHSMEDVEIEQYLTPFGPIVSIRMSTRPDGSFMGFAHIEFANIADATKVFEAHTAEPLFIAGRTVRINYAAPLTVRSPTPPNTSIFVGNLPLKAREEEVKEFMSTFGPIASIRMGSADRLSIGFAHVDFVNLADATKVLEAHTSKPLFIAGRAVGINYAGRVTAPYHKLYIPDFPHGDASLRECFDSFKSDIVSVHTLRDKAGKSKGSGFVEFKSISKATEALHELDGKTINGHLLKISFARPPKPREPRGHAAGGGGH</sequence>
<evidence type="ECO:0000259" key="3">
    <source>
        <dbReference type="PROSITE" id="PS50102"/>
    </source>
</evidence>
<protein>
    <submittedName>
        <fullName evidence="4">RNA-binding domain-containing protein</fullName>
    </submittedName>
</protein>
<dbReference type="OrthoDB" id="439808at2759"/>
<dbReference type="Proteomes" id="UP000076532">
    <property type="component" value="Unassembled WGS sequence"/>
</dbReference>
<gene>
    <name evidence="4" type="ORF">FIBSPDRAFT_865429</name>
</gene>
<dbReference type="InterPro" id="IPR035979">
    <property type="entry name" value="RBD_domain_sf"/>
</dbReference>
<feature type="non-terminal residue" evidence="4">
    <location>
        <position position="344"/>
    </location>
</feature>
<proteinExistence type="predicted"/>
<dbReference type="PANTHER" id="PTHR23236:SF11">
    <property type="entry name" value="EUKARYOTIC TRANSLATION INITIATION FACTOR 4H"/>
    <property type="match status" value="1"/>
</dbReference>
<dbReference type="Pfam" id="PF00076">
    <property type="entry name" value="RRM_1"/>
    <property type="match status" value="3"/>
</dbReference>